<name>A0ABX6ER28_KLUMA</name>
<organism evidence="2 3">
    <name type="scientific">Kluyveromyces marxianus</name>
    <name type="common">Yeast</name>
    <name type="synonym">Candida kefyr</name>
    <dbReference type="NCBI Taxonomy" id="4911"/>
    <lineage>
        <taxon>Eukaryota</taxon>
        <taxon>Fungi</taxon>
        <taxon>Dikarya</taxon>
        <taxon>Ascomycota</taxon>
        <taxon>Saccharomycotina</taxon>
        <taxon>Saccharomycetes</taxon>
        <taxon>Saccharomycetales</taxon>
        <taxon>Saccharomycetaceae</taxon>
        <taxon>Kluyveromyces</taxon>
    </lineage>
</organism>
<dbReference type="EMBL" id="CP015054">
    <property type="protein sequence ID" value="QGN14184.1"/>
    <property type="molecule type" value="Genomic_DNA"/>
</dbReference>
<proteinExistence type="predicted"/>
<sequence length="903" mass="106733">MTQVDISKWIIHPKGSFEFEERKKRLREERQKKLQEVKRANIVHNDPNFQHFKNWLLKNGGCGEYINIYEFDFQDDQNISDTFKETSENYLHPLETDPFSKYNADIKTEPFLNEKISDSLEKQVEIFQSVNEKNIFREIKTKDNKLIEECKCIREQLLEIIRECTGYIFVRGWSGYRVNTLIFKSYCKQDKGYQVLKPREKVKKQHDPDNLKQFSCSSTFSIHFNIKRKTVKLSFCHKMKHDILPVTKIPSSLKQFISTNLCFTARECFESLKRTPIYAEFVKSFDAKNIVKKIWKEVSESQWNLDIDSTTSAIKILKRFEDTGEVSILSCVNDDSETKTSLNKSKPLAFIYEKVLLQIKEEVREIVIDSTFSLSTDFRQYFVVVANFFGKGVPVGFMATKTNYIDHLTVSWFLKNILKRLPNVRCINSDWSLAEIKGIKSLGYYNQICLFHTLTAIRCRRTASKNSLIQTYSKQLFKDLFSFPWVDQKKFDLSIYDMKYLEKITESQARSIIKVVRLAICDHILFHSIGKKQIFNKSDSDNLKIYKVYEYHLRRIYELVVERFSLPCFFCYLFNQYYNFTSFCLMSRVGKPDFFSNLRTSMMCESYFNQLKSWNLSGSKNYRIDTFVYILLHKDLQKIKGNVKTTTKFEQKYDSTNLVHQHNKNLPTWRKQWVIEWKSLSRERQRKDSQMLEKECEHYGTQLKNWLCSCDSSILSPSSSCLHLNFLYSVLYPNYHGFELQRFGKRGNGLPLIKHKSLEENYQPDKGSMLSLSDEIQTNSSFEYLTSSIEEEQAEKMILETEFTLSSDIADTTEDSEAERDLEIFKFFLSDEETKSVILQSPQFKSIIYEMTYVIKRKKEEPNWRPKTNSPEKGFKHQAWIRSLKYHQLYIDVKTEGSMPLPI</sequence>
<evidence type="ECO:0000313" key="3">
    <source>
        <dbReference type="Proteomes" id="UP000422736"/>
    </source>
</evidence>
<dbReference type="Proteomes" id="UP000422736">
    <property type="component" value="Chromosome 1"/>
</dbReference>
<reference evidence="2 3" key="1">
    <citation type="submission" date="2016-03" db="EMBL/GenBank/DDBJ databases">
        <title>How can Kluyveromyces marxianus grow so fast - potential evolutionary course in Saccharomyces Complex revealed by comparative genomics.</title>
        <authorList>
            <person name="Mo W."/>
            <person name="Lu W."/>
            <person name="Yang X."/>
            <person name="Qi J."/>
            <person name="Lv H."/>
        </authorList>
    </citation>
    <scope>NUCLEOTIDE SEQUENCE [LARGE SCALE GENOMIC DNA]</scope>
    <source>
        <strain evidence="2 3">FIM1</strain>
    </source>
</reference>
<evidence type="ECO:0000313" key="2">
    <source>
        <dbReference type="EMBL" id="QGN14184.1"/>
    </source>
</evidence>
<keyword evidence="1" id="KW-0175">Coiled coil</keyword>
<evidence type="ECO:0000256" key="1">
    <source>
        <dbReference type="SAM" id="Coils"/>
    </source>
</evidence>
<keyword evidence="3" id="KW-1185">Reference proteome</keyword>
<gene>
    <name evidence="2" type="primary">HMLALPHA3</name>
    <name evidence="2" type="ORF">FIM1_837</name>
</gene>
<protein>
    <submittedName>
        <fullName evidence="2">Mating-type protein ALPHA3</fullName>
    </submittedName>
</protein>
<reference evidence="2 3" key="2">
    <citation type="submission" date="2019-11" db="EMBL/GenBank/DDBJ databases">
        <authorList>
            <person name="Lu H."/>
        </authorList>
    </citation>
    <scope>NUCLEOTIDE SEQUENCE [LARGE SCALE GENOMIC DNA]</scope>
    <source>
        <strain evidence="2 3">FIM1</strain>
    </source>
</reference>
<feature type="coiled-coil region" evidence="1">
    <location>
        <begin position="16"/>
        <end position="43"/>
    </location>
</feature>
<accession>A0ABX6ER28</accession>